<protein>
    <submittedName>
        <fullName evidence="2">Gliding motility lipoprotein GldB</fullName>
    </submittedName>
</protein>
<dbReference type="Proteomes" id="UP000239532">
    <property type="component" value="Unassembled WGS sequence"/>
</dbReference>
<feature type="signal peptide" evidence="1">
    <location>
        <begin position="1"/>
        <end position="24"/>
    </location>
</feature>
<dbReference type="Pfam" id="PF25594">
    <property type="entry name" value="GldB_lipo"/>
    <property type="match status" value="1"/>
</dbReference>
<gene>
    <name evidence="2" type="ORF">BST86_00205</name>
</gene>
<organism evidence="2 3">
    <name type="scientific">Nonlabens agnitus</name>
    <dbReference type="NCBI Taxonomy" id="870484"/>
    <lineage>
        <taxon>Bacteria</taxon>
        <taxon>Pseudomonadati</taxon>
        <taxon>Bacteroidota</taxon>
        <taxon>Flavobacteriia</taxon>
        <taxon>Flavobacteriales</taxon>
        <taxon>Flavobacteriaceae</taxon>
        <taxon>Nonlabens</taxon>
    </lineage>
</organism>
<accession>A0A2S9WQ81</accession>
<keyword evidence="2" id="KW-0449">Lipoprotein</keyword>
<evidence type="ECO:0000256" key="1">
    <source>
        <dbReference type="SAM" id="SignalP"/>
    </source>
</evidence>
<feature type="chain" id="PRO_5015697399" evidence="1">
    <location>
        <begin position="25"/>
        <end position="325"/>
    </location>
</feature>
<evidence type="ECO:0000313" key="3">
    <source>
        <dbReference type="Proteomes" id="UP000239532"/>
    </source>
</evidence>
<sequence length="325" mass="37281">MINRIKTVLVVLAFAKAIISCHTANPQEQEIKSIPLQVDLIQFHEEFATAPSNELDNLKAKYPAFFPNYVPDSVWMDKMEGRDTIQNVLEEAVGNAGFDFEEIKEEVELVMKHVEYYFPEFEPSPIITVLSEVDNDLKVLPTPNYLIIGIDNYLGADHELYAGINRYKAVTLERDRIPADVALAYAKLFVPPTNSRQFLEQMIYYGKLHYLQQNFAPSSSIAQIMGYAENKAQFSLENEEQIYRYFVDRELLYSTDPKLLTRFILPAPFSKFYLEIDNETPGGVAQYIGWQIVASYAENNNASLQDVINTPAEEIFNQSRYKPRS</sequence>
<dbReference type="OrthoDB" id="976022at2"/>
<comment type="caution">
    <text evidence="2">The sequence shown here is derived from an EMBL/GenBank/DDBJ whole genome shotgun (WGS) entry which is preliminary data.</text>
</comment>
<reference evidence="2 3" key="1">
    <citation type="submission" date="2016-11" db="EMBL/GenBank/DDBJ databases">
        <title>Trade-off between light-utilization and light-protection in marine flavobacteria.</title>
        <authorList>
            <person name="Kumagai Y."/>
        </authorList>
    </citation>
    <scope>NUCLEOTIDE SEQUENCE [LARGE SCALE GENOMIC DNA]</scope>
    <source>
        <strain evidence="2 3">JCM 17109</strain>
    </source>
</reference>
<dbReference type="RefSeq" id="WP_105981519.1">
    <property type="nucleotide sequence ID" value="NZ_MQUC01000003.1"/>
</dbReference>
<keyword evidence="1" id="KW-0732">Signal</keyword>
<name>A0A2S9WQ81_9FLAO</name>
<dbReference type="InterPro" id="IPR019853">
    <property type="entry name" value="GldB-like"/>
</dbReference>
<keyword evidence="3" id="KW-1185">Reference proteome</keyword>
<proteinExistence type="predicted"/>
<dbReference type="EMBL" id="MQUC01000003">
    <property type="protein sequence ID" value="PRP65621.1"/>
    <property type="molecule type" value="Genomic_DNA"/>
</dbReference>
<dbReference type="AlphaFoldDB" id="A0A2S9WQ81"/>
<evidence type="ECO:0000313" key="2">
    <source>
        <dbReference type="EMBL" id="PRP65621.1"/>
    </source>
</evidence>